<dbReference type="InterPro" id="IPR008949">
    <property type="entry name" value="Isoprenoid_synthase_dom_sf"/>
</dbReference>
<comment type="caution">
    <text evidence="1">The sequence shown here is derived from an EMBL/GenBank/DDBJ whole genome shotgun (WGS) entry which is preliminary data.</text>
</comment>
<proteinExistence type="predicted"/>
<dbReference type="STRING" id="1306953.J121_2367"/>
<protein>
    <recommendedName>
        <fullName evidence="3">Phytoene synthase</fullName>
    </recommendedName>
</protein>
<dbReference type="SUPFAM" id="SSF48576">
    <property type="entry name" value="Terpenoid synthases"/>
    <property type="match status" value="1"/>
</dbReference>
<dbReference type="RefSeq" id="WP_050601285.1">
    <property type="nucleotide sequence ID" value="NZ_JYNE01000027.1"/>
</dbReference>
<reference evidence="1" key="1">
    <citation type="submission" date="2015-02" db="EMBL/GenBank/DDBJ databases">
        <authorList>
            <person name="Chooi Y.-H."/>
        </authorList>
    </citation>
    <scope>NUCLEOTIDE SEQUENCE [LARGE SCALE GENOMIC DNA]</scope>
    <source>
        <strain evidence="1">LAMA 915</strain>
    </source>
</reference>
<name>A0A0L1KBN1_9SPHN</name>
<dbReference type="PATRIC" id="fig|1306953.7.peg.2443"/>
<dbReference type="Proteomes" id="UP000037446">
    <property type="component" value="Unassembled WGS sequence"/>
</dbReference>
<dbReference type="EMBL" id="JYNE01000027">
    <property type="protein sequence ID" value="KNH01348.1"/>
    <property type="molecule type" value="Genomic_DNA"/>
</dbReference>
<evidence type="ECO:0008006" key="3">
    <source>
        <dbReference type="Google" id="ProtNLM"/>
    </source>
</evidence>
<evidence type="ECO:0000313" key="2">
    <source>
        <dbReference type="Proteomes" id="UP000037446"/>
    </source>
</evidence>
<gene>
    <name evidence="1" type="ORF">J121_2367</name>
</gene>
<dbReference type="AlphaFoldDB" id="A0A0L1KBN1"/>
<organism evidence="1 2">
    <name type="scientific">Qipengyuania citrea LAMA 915</name>
    <dbReference type="NCBI Taxonomy" id="1306953"/>
    <lineage>
        <taxon>Bacteria</taxon>
        <taxon>Pseudomonadati</taxon>
        <taxon>Pseudomonadota</taxon>
        <taxon>Alphaproteobacteria</taxon>
        <taxon>Sphingomonadales</taxon>
        <taxon>Erythrobacteraceae</taxon>
        <taxon>Qipengyuania</taxon>
    </lineage>
</organism>
<evidence type="ECO:0000313" key="1">
    <source>
        <dbReference type="EMBL" id="KNH01348.1"/>
    </source>
</evidence>
<sequence>MEQDQAAAGSLLDECPEVSRIALASAGSRRDIWLAAFALDGRIGRMVLGASEPMLGQMRLAWWRDQLGAPAPARPQGDLLLDLIGRTWADNELPLLALVDGWEALLGERPFGAADMQRFIDGRAGVARGLAARLGAANAEVRAEAAGRIWARADLAAYASEDGERDRALDQERGAARAEGQLPAALRPLAVIEGLARRSLRAGGGPMLGDRLSPLVALRLGLFGR</sequence>
<accession>A0A0L1KBN1</accession>